<dbReference type="GeneID" id="85367056"/>
<dbReference type="AlphaFoldDB" id="A0AA39NHV1"/>
<keyword evidence="2" id="KW-1133">Transmembrane helix</keyword>
<evidence type="ECO:0000313" key="4">
    <source>
        <dbReference type="Proteomes" id="UP001175211"/>
    </source>
</evidence>
<gene>
    <name evidence="3" type="ORF">EV420DRAFT_801439</name>
</gene>
<feature type="transmembrane region" description="Helical" evidence="2">
    <location>
        <begin position="75"/>
        <end position="93"/>
    </location>
</feature>
<proteinExistence type="predicted"/>
<keyword evidence="2" id="KW-0472">Membrane</keyword>
<dbReference type="EMBL" id="JAUEPS010000004">
    <property type="protein sequence ID" value="KAK0465922.1"/>
    <property type="molecule type" value="Genomic_DNA"/>
</dbReference>
<accession>A0AA39NHV1</accession>
<dbReference type="RefSeq" id="XP_060336749.1">
    <property type="nucleotide sequence ID" value="XM_060483508.1"/>
</dbReference>
<reference evidence="3" key="1">
    <citation type="submission" date="2023-06" db="EMBL/GenBank/DDBJ databases">
        <authorList>
            <consortium name="Lawrence Berkeley National Laboratory"/>
            <person name="Ahrendt S."/>
            <person name="Sahu N."/>
            <person name="Indic B."/>
            <person name="Wong-Bajracharya J."/>
            <person name="Merenyi Z."/>
            <person name="Ke H.-M."/>
            <person name="Monk M."/>
            <person name="Kocsube S."/>
            <person name="Drula E."/>
            <person name="Lipzen A."/>
            <person name="Balint B."/>
            <person name="Henrissat B."/>
            <person name="Andreopoulos B."/>
            <person name="Martin F.M."/>
            <person name="Harder C.B."/>
            <person name="Rigling D."/>
            <person name="Ford K.L."/>
            <person name="Foster G.D."/>
            <person name="Pangilinan J."/>
            <person name="Papanicolaou A."/>
            <person name="Barry K."/>
            <person name="LaButti K."/>
            <person name="Viragh M."/>
            <person name="Koriabine M."/>
            <person name="Yan M."/>
            <person name="Riley R."/>
            <person name="Champramary S."/>
            <person name="Plett K.L."/>
            <person name="Tsai I.J."/>
            <person name="Slot J."/>
            <person name="Sipos G."/>
            <person name="Plett J."/>
            <person name="Nagy L.G."/>
            <person name="Grigoriev I.V."/>
        </authorList>
    </citation>
    <scope>NUCLEOTIDE SEQUENCE</scope>
    <source>
        <strain evidence="3">CCBAS 213</strain>
    </source>
</reference>
<feature type="transmembrane region" description="Helical" evidence="2">
    <location>
        <begin position="48"/>
        <end position="69"/>
    </location>
</feature>
<evidence type="ECO:0000313" key="3">
    <source>
        <dbReference type="EMBL" id="KAK0465922.1"/>
    </source>
</evidence>
<feature type="region of interest" description="Disordered" evidence="1">
    <location>
        <begin position="99"/>
        <end position="129"/>
    </location>
</feature>
<dbReference type="Proteomes" id="UP001175211">
    <property type="component" value="Unassembled WGS sequence"/>
</dbReference>
<keyword evidence="4" id="KW-1185">Reference proteome</keyword>
<sequence>MQYRMQQQLRQDLYNDVHEVGGVARRSIGCKGGSKVTRCRPFIPCIRYVNLSATIALDICLLDVLFVVLRPYISGLILYAQLLTVAQYCCFVAPSNRPCATPTQGSPPLKSSGLGYATPCDGPPLHDRS</sequence>
<evidence type="ECO:0000256" key="2">
    <source>
        <dbReference type="SAM" id="Phobius"/>
    </source>
</evidence>
<evidence type="ECO:0000256" key="1">
    <source>
        <dbReference type="SAM" id="MobiDB-lite"/>
    </source>
</evidence>
<keyword evidence="2" id="KW-0812">Transmembrane</keyword>
<name>A0AA39NHV1_ARMTA</name>
<protein>
    <submittedName>
        <fullName evidence="3">Uncharacterized protein</fullName>
    </submittedName>
</protein>
<comment type="caution">
    <text evidence="3">The sequence shown here is derived from an EMBL/GenBank/DDBJ whole genome shotgun (WGS) entry which is preliminary data.</text>
</comment>
<organism evidence="3 4">
    <name type="scientific">Armillaria tabescens</name>
    <name type="common">Ringless honey mushroom</name>
    <name type="synonym">Agaricus tabescens</name>
    <dbReference type="NCBI Taxonomy" id="1929756"/>
    <lineage>
        <taxon>Eukaryota</taxon>
        <taxon>Fungi</taxon>
        <taxon>Dikarya</taxon>
        <taxon>Basidiomycota</taxon>
        <taxon>Agaricomycotina</taxon>
        <taxon>Agaricomycetes</taxon>
        <taxon>Agaricomycetidae</taxon>
        <taxon>Agaricales</taxon>
        <taxon>Marasmiineae</taxon>
        <taxon>Physalacriaceae</taxon>
        <taxon>Desarmillaria</taxon>
    </lineage>
</organism>